<evidence type="ECO:0000313" key="6">
    <source>
        <dbReference type="Proteomes" id="UP000642014"/>
    </source>
</evidence>
<dbReference type="EMBL" id="CP023693">
    <property type="protein sequence ID" value="QEV36489.1"/>
    <property type="molecule type" value="Genomic_DNA"/>
</dbReference>
<keyword evidence="2" id="KW-0812">Transmembrane</keyword>
<dbReference type="EMBL" id="BMSJ01000003">
    <property type="protein sequence ID" value="GGR21110.1"/>
    <property type="molecule type" value="Genomic_DNA"/>
</dbReference>
<gene>
    <name evidence="4" type="ORF">CP977_33575</name>
    <name evidence="3" type="ORF">GCM10010497_24330</name>
</gene>
<keyword evidence="2" id="KW-1133">Transmembrane helix</keyword>
<keyword evidence="2" id="KW-0472">Membrane</keyword>
<dbReference type="AlphaFoldDB" id="A0AAV4KKI8"/>
<feature type="compositionally biased region" description="Basic and acidic residues" evidence="1">
    <location>
        <begin position="62"/>
        <end position="76"/>
    </location>
</feature>
<feature type="transmembrane region" description="Helical" evidence="2">
    <location>
        <begin position="22"/>
        <end position="43"/>
    </location>
</feature>
<reference evidence="4 5" key="2">
    <citation type="submission" date="2017-09" db="EMBL/GenBank/DDBJ databases">
        <authorList>
            <person name="Lee N."/>
            <person name="Cho B.-K."/>
        </authorList>
    </citation>
    <scope>NUCLEOTIDE SEQUENCE [LARGE SCALE GENOMIC DNA]</scope>
    <source>
        <strain evidence="4 5">ATCC 19740</strain>
    </source>
</reference>
<evidence type="ECO:0000313" key="4">
    <source>
        <dbReference type="EMBL" id="QEV36489.1"/>
    </source>
</evidence>
<keyword evidence="5" id="KW-1185">Reference proteome</keyword>
<evidence type="ECO:0000256" key="2">
    <source>
        <dbReference type="SAM" id="Phobius"/>
    </source>
</evidence>
<evidence type="ECO:0008006" key="7">
    <source>
        <dbReference type="Google" id="ProtNLM"/>
    </source>
</evidence>
<organism evidence="3 6">
    <name type="scientific">Streptomyces cinereoruber</name>
    <dbReference type="NCBI Taxonomy" id="67260"/>
    <lineage>
        <taxon>Bacteria</taxon>
        <taxon>Bacillati</taxon>
        <taxon>Actinomycetota</taxon>
        <taxon>Actinomycetes</taxon>
        <taxon>Kitasatosporales</taxon>
        <taxon>Streptomycetaceae</taxon>
        <taxon>Streptomyces</taxon>
    </lineage>
</organism>
<reference evidence="3" key="3">
    <citation type="submission" date="2023-08" db="EMBL/GenBank/DDBJ databases">
        <authorList>
            <person name="Sun Q."/>
            <person name="Ohkuma M."/>
        </authorList>
    </citation>
    <scope>NUCLEOTIDE SEQUENCE</scope>
    <source>
        <strain evidence="3">JCM 4205</strain>
    </source>
</reference>
<name>A0AAV4KKI8_9ACTN</name>
<evidence type="ECO:0000313" key="3">
    <source>
        <dbReference type="EMBL" id="GGR21110.1"/>
    </source>
</evidence>
<evidence type="ECO:0000256" key="1">
    <source>
        <dbReference type="SAM" id="MobiDB-lite"/>
    </source>
</evidence>
<dbReference type="Pfam" id="PF20087">
    <property type="entry name" value="DUF6479"/>
    <property type="match status" value="1"/>
</dbReference>
<protein>
    <recommendedName>
        <fullName evidence="7">Secreted protein</fullName>
    </recommendedName>
</protein>
<dbReference type="RefSeq" id="WP_152371421.1">
    <property type="nucleotide sequence ID" value="NZ_BMSJ01000003.1"/>
</dbReference>
<dbReference type="Proteomes" id="UP000326029">
    <property type="component" value="Chromosome"/>
</dbReference>
<dbReference type="Proteomes" id="UP000642014">
    <property type="component" value="Unassembled WGS sequence"/>
</dbReference>
<accession>A0AAV4KKI8</accession>
<sequence>MSVCASGSAPFTNAAAVWQTGLAQASVGLVVVAVIIGAFFLGARIRDEELPPPDPGSQPRRPATDRRPGRTSEYRHPVRAPFADPTRRLRPYQLLGGRTETSSEPPAEERRRW</sequence>
<feature type="region of interest" description="Disordered" evidence="1">
    <location>
        <begin position="46"/>
        <end position="113"/>
    </location>
</feature>
<evidence type="ECO:0000313" key="5">
    <source>
        <dbReference type="Proteomes" id="UP000326029"/>
    </source>
</evidence>
<dbReference type="InterPro" id="IPR045513">
    <property type="entry name" value="DUF6479"/>
</dbReference>
<dbReference type="GeneID" id="95458676"/>
<proteinExistence type="predicted"/>
<reference evidence="3 6" key="1">
    <citation type="journal article" date="2014" name="Int. J. Syst. Evol. Microbiol.">
        <title>Complete genome sequence of Corynebacterium casei LMG S-19264T (=DSM 44701T), isolated from a smear-ripened cheese.</title>
        <authorList>
            <consortium name="US DOE Joint Genome Institute (JGI-PGF)"/>
            <person name="Walter F."/>
            <person name="Albersmeier A."/>
            <person name="Kalinowski J."/>
            <person name="Ruckert C."/>
        </authorList>
    </citation>
    <scope>NUCLEOTIDE SEQUENCE [LARGE SCALE GENOMIC DNA]</scope>
    <source>
        <strain evidence="3 6">JCM 4205</strain>
    </source>
</reference>